<sequence length="406" mass="45499">MRKPLRADKNRPNWSGYKAWISYTDDFAKYIAYDRDSLGRDHAFIWDKNESIVLSRQIDFDLTYPSHRQPLQFVGPPVRPKAEPAPHLYALDADDLIDFTSEDILQAWTFRSQCCGSIEVAAELYALYRVLNGDDECYASATAYMGHSDVVSIFEVKEDQEKAVKTDVFMPATANEPESVNSPDSAGLILSQISDLSVDELRGAWANRPESFASLEAAAETLAILRSLTTTTPEKPSYRRMMQHELILELEDSLPLEVQMAGPAPGVELALMKVDRRSVRTQVSVIRPAQGNFRSALLGRYGGECCITGCRVDTLLEAAHIIPYMGDHSDDVTNGLLLRVDLHRLFDAHLVTINPTTFTVEVAAEVDDAGYQAFHGKRLFGFSPKPRLLFLEAHYQMYKSAKGRKN</sequence>
<dbReference type="InterPro" id="IPR003615">
    <property type="entry name" value="HNH_nuc"/>
</dbReference>
<keyword evidence="2" id="KW-0255">Endonuclease</keyword>
<proteinExistence type="predicted"/>
<name>A0A266N826_9PSED</name>
<dbReference type="GO" id="GO:0004519">
    <property type="term" value="F:endonuclease activity"/>
    <property type="evidence" value="ECO:0007669"/>
    <property type="project" value="UniProtKB-KW"/>
</dbReference>
<dbReference type="OrthoDB" id="529575at2"/>
<comment type="caution">
    <text evidence="2">The sequence shown here is derived from an EMBL/GenBank/DDBJ whole genome shotgun (WGS) entry which is preliminary data.</text>
</comment>
<protein>
    <submittedName>
        <fullName evidence="2">Restriction endonuclease</fullName>
    </submittedName>
</protein>
<keyword evidence="2" id="KW-0540">Nuclease</keyword>
<dbReference type="Pfam" id="PF13391">
    <property type="entry name" value="HNH_2"/>
    <property type="match status" value="1"/>
</dbReference>
<evidence type="ECO:0000313" key="2">
    <source>
        <dbReference type="EMBL" id="OZY58664.1"/>
    </source>
</evidence>
<reference evidence="2 3" key="1">
    <citation type="submission" date="2017-08" db="EMBL/GenBank/DDBJ databases">
        <title>Genomic and metabolic characterisation of spoilage-associated Pseudomonas species.</title>
        <authorList>
            <person name="Stanborough T."/>
            <person name="Fegan N."/>
            <person name="Powell S.M."/>
            <person name="Singh T."/>
            <person name="Tamplin M.L."/>
            <person name="Chandry P.S."/>
        </authorList>
    </citation>
    <scope>NUCLEOTIDE SEQUENCE [LARGE SCALE GENOMIC DNA]</scope>
    <source>
        <strain evidence="2 3">L1802</strain>
    </source>
</reference>
<feature type="domain" description="HNH nuclease" evidence="1">
    <location>
        <begin position="305"/>
        <end position="354"/>
    </location>
</feature>
<dbReference type="EMBL" id="NQKI01000023">
    <property type="protein sequence ID" value="OZY58664.1"/>
    <property type="molecule type" value="Genomic_DNA"/>
</dbReference>
<evidence type="ECO:0000259" key="1">
    <source>
        <dbReference type="Pfam" id="PF13391"/>
    </source>
</evidence>
<evidence type="ECO:0000313" key="3">
    <source>
        <dbReference type="Proteomes" id="UP000215788"/>
    </source>
</evidence>
<dbReference type="AlphaFoldDB" id="A0A266N826"/>
<organism evidence="2 3">
    <name type="scientific">Pseudomonas lundensis</name>
    <dbReference type="NCBI Taxonomy" id="86185"/>
    <lineage>
        <taxon>Bacteria</taxon>
        <taxon>Pseudomonadati</taxon>
        <taxon>Pseudomonadota</taxon>
        <taxon>Gammaproteobacteria</taxon>
        <taxon>Pseudomonadales</taxon>
        <taxon>Pseudomonadaceae</taxon>
        <taxon>Pseudomonas</taxon>
    </lineage>
</organism>
<dbReference type="RefSeq" id="WP_094994079.1">
    <property type="nucleotide sequence ID" value="NZ_NQKI01000023.1"/>
</dbReference>
<dbReference type="Proteomes" id="UP000215788">
    <property type="component" value="Unassembled WGS sequence"/>
</dbReference>
<accession>A0A266N826</accession>
<keyword evidence="2" id="KW-0378">Hydrolase</keyword>
<gene>
    <name evidence="2" type="ORF">CJF39_14725</name>
</gene>